<comment type="caution">
    <text evidence="3">The sequence shown here is derived from an EMBL/GenBank/DDBJ whole genome shotgun (WGS) entry which is preliminary data.</text>
</comment>
<evidence type="ECO:0000313" key="3">
    <source>
        <dbReference type="EMBL" id="MFC7319215.1"/>
    </source>
</evidence>
<feature type="domain" description="MaoC-like" evidence="2">
    <location>
        <begin position="15"/>
        <end position="123"/>
    </location>
</feature>
<dbReference type="CDD" id="cd03454">
    <property type="entry name" value="YdeM"/>
    <property type="match status" value="1"/>
</dbReference>
<reference evidence="3 4" key="1">
    <citation type="journal article" date="2019" name="Int. J. Syst. Evol. Microbiol.">
        <title>The Global Catalogue of Microorganisms (GCM) 10K type strain sequencing project: providing services to taxonomists for standard genome sequencing and annotation.</title>
        <authorList>
            <consortium name="The Broad Institute Genomics Platform"/>
            <consortium name="The Broad Institute Genome Sequencing Center for Infectious Disease"/>
            <person name="Wu L."/>
            <person name="Ma J."/>
        </authorList>
    </citation>
    <scope>NUCLEOTIDE SEQUENCE [LARGE SCALE GENOMIC DNA]</scope>
    <source>
        <strain evidence="3 4">PSR21</strain>
    </source>
</reference>
<proteinExistence type="predicted"/>
<dbReference type="Gene3D" id="3.10.129.10">
    <property type="entry name" value="Hotdog Thioesterase"/>
    <property type="match status" value="1"/>
</dbReference>
<evidence type="ECO:0000259" key="2">
    <source>
        <dbReference type="Pfam" id="PF01575"/>
    </source>
</evidence>
<dbReference type="EMBL" id="JBHTBF010000004">
    <property type="protein sequence ID" value="MFC7319215.1"/>
    <property type="molecule type" value="Genomic_DNA"/>
</dbReference>
<protein>
    <submittedName>
        <fullName evidence="3">MaoC family dehydratase</fullName>
    </submittedName>
</protein>
<keyword evidence="4" id="KW-1185">Reference proteome</keyword>
<feature type="compositionally biased region" description="Basic and acidic residues" evidence="1">
    <location>
        <begin position="104"/>
        <end position="116"/>
    </location>
</feature>
<feature type="region of interest" description="Disordered" evidence="1">
    <location>
        <begin position="100"/>
        <end position="124"/>
    </location>
</feature>
<sequence length="149" mass="16460">MEYYEDIEVGDVTEHGSRTVTKAEIVEFATQYDPQSFHVDEEAAAESPYGGLIASGWHTASLCMRMLVDSVLGERAGMGALGVDELRWYRPVRPGDTLSIETEVLEKRPSESDPSRGHVRSRVTGYNQDGEEVISWVGLGLVARREAGE</sequence>
<dbReference type="PANTHER" id="PTHR43664">
    <property type="entry name" value="MONOAMINE OXIDASE-RELATED"/>
    <property type="match status" value="1"/>
</dbReference>
<dbReference type="InterPro" id="IPR029069">
    <property type="entry name" value="HotDog_dom_sf"/>
</dbReference>
<dbReference type="InterPro" id="IPR052342">
    <property type="entry name" value="MCH/BMMD"/>
</dbReference>
<name>A0ABD6AFR4_9EURY</name>
<evidence type="ECO:0000313" key="4">
    <source>
        <dbReference type="Proteomes" id="UP001596547"/>
    </source>
</evidence>
<gene>
    <name evidence="3" type="ORF">ACFQPE_20820</name>
</gene>
<dbReference type="AlphaFoldDB" id="A0ABD6AFR4"/>
<dbReference type="Proteomes" id="UP001596547">
    <property type="component" value="Unassembled WGS sequence"/>
</dbReference>
<dbReference type="Pfam" id="PF01575">
    <property type="entry name" value="MaoC_dehydratas"/>
    <property type="match status" value="1"/>
</dbReference>
<dbReference type="GeneID" id="79318038"/>
<dbReference type="RefSeq" id="WP_276306802.1">
    <property type="nucleotide sequence ID" value="NZ_CP119994.1"/>
</dbReference>
<evidence type="ECO:0000256" key="1">
    <source>
        <dbReference type="SAM" id="MobiDB-lite"/>
    </source>
</evidence>
<dbReference type="SUPFAM" id="SSF54637">
    <property type="entry name" value="Thioesterase/thiol ester dehydrase-isomerase"/>
    <property type="match status" value="1"/>
</dbReference>
<dbReference type="PANTHER" id="PTHR43664:SF1">
    <property type="entry name" value="BETA-METHYLMALYL-COA DEHYDRATASE"/>
    <property type="match status" value="1"/>
</dbReference>
<accession>A0ABD6AFR4</accession>
<dbReference type="InterPro" id="IPR002539">
    <property type="entry name" value="MaoC-like_dom"/>
</dbReference>
<organism evidence="3 4">
    <name type="scientific">Halomarina halobia</name>
    <dbReference type="NCBI Taxonomy" id="3033386"/>
    <lineage>
        <taxon>Archaea</taxon>
        <taxon>Methanobacteriati</taxon>
        <taxon>Methanobacteriota</taxon>
        <taxon>Stenosarchaea group</taxon>
        <taxon>Halobacteria</taxon>
        <taxon>Halobacteriales</taxon>
        <taxon>Natronomonadaceae</taxon>
        <taxon>Halomarina</taxon>
    </lineage>
</organism>